<dbReference type="Proteomes" id="UP001162162">
    <property type="component" value="Unassembled WGS sequence"/>
</dbReference>
<comment type="caution">
    <text evidence="1">The sequence shown here is derived from an EMBL/GenBank/DDBJ whole genome shotgun (WGS) entry which is preliminary data.</text>
</comment>
<keyword evidence="2" id="KW-1185">Reference proteome</keyword>
<dbReference type="AlphaFoldDB" id="A0AAV8Y7B4"/>
<evidence type="ECO:0000313" key="2">
    <source>
        <dbReference type="Proteomes" id="UP001162162"/>
    </source>
</evidence>
<dbReference type="EMBL" id="JAPWTK010000170">
    <property type="protein sequence ID" value="KAJ8947049.1"/>
    <property type="molecule type" value="Genomic_DNA"/>
</dbReference>
<name>A0AAV8Y7B4_9CUCU</name>
<reference evidence="1" key="1">
    <citation type="journal article" date="2023" name="Insect Mol. Biol.">
        <title>Genome sequencing provides insights into the evolution of gene families encoding plant cell wall-degrading enzymes in longhorned beetles.</title>
        <authorList>
            <person name="Shin N.R."/>
            <person name="Okamura Y."/>
            <person name="Kirsch R."/>
            <person name="Pauchet Y."/>
        </authorList>
    </citation>
    <scope>NUCLEOTIDE SEQUENCE</scope>
    <source>
        <strain evidence="1">AMC_N1</strain>
    </source>
</reference>
<gene>
    <name evidence="1" type="ORF">NQ318_019942</name>
</gene>
<evidence type="ECO:0000313" key="1">
    <source>
        <dbReference type="EMBL" id="KAJ8947049.1"/>
    </source>
</evidence>
<protein>
    <submittedName>
        <fullName evidence="1">Uncharacterized protein</fullName>
    </submittedName>
</protein>
<proteinExistence type="predicted"/>
<accession>A0AAV8Y7B4</accession>
<sequence>MIFEGFVFHAKSNFEAVSTISEEIFTLMNAVFKQILLVFIKNVSYIDVVAKEYSMKLVILSHAILLHETVGFDLKTKSGIVFTHSFNIIPEMHRKNFKYKDCPALEMLKEFNDEEYITLMNTKMSVFNCSESTVIIYSSILSIVPQEKLIEVKINDEALVCLLYGGLMECAKRNTSVPHIIVEISRTLSIIVKHLKAVPQSLIKSLFLEGISYVWSHLEHFVDTVRNYTKLFFEDLVIVAAQHKNNGNRELAEILLQNVQQLSPTQCIRLIAMDNIAQHMSASYLLENFDDLQNSLLCLISEVTISEQAS</sequence>
<organism evidence="1 2">
    <name type="scientific">Aromia moschata</name>
    <dbReference type="NCBI Taxonomy" id="1265417"/>
    <lineage>
        <taxon>Eukaryota</taxon>
        <taxon>Metazoa</taxon>
        <taxon>Ecdysozoa</taxon>
        <taxon>Arthropoda</taxon>
        <taxon>Hexapoda</taxon>
        <taxon>Insecta</taxon>
        <taxon>Pterygota</taxon>
        <taxon>Neoptera</taxon>
        <taxon>Endopterygota</taxon>
        <taxon>Coleoptera</taxon>
        <taxon>Polyphaga</taxon>
        <taxon>Cucujiformia</taxon>
        <taxon>Chrysomeloidea</taxon>
        <taxon>Cerambycidae</taxon>
        <taxon>Cerambycinae</taxon>
        <taxon>Callichromatini</taxon>
        <taxon>Aromia</taxon>
    </lineage>
</organism>